<keyword evidence="4" id="KW-0175">Coiled coil</keyword>
<dbReference type="Pfam" id="PF00005">
    <property type="entry name" value="ABC_tran"/>
    <property type="match status" value="2"/>
</dbReference>
<evidence type="ECO:0000313" key="7">
    <source>
        <dbReference type="Proteomes" id="UP000524387"/>
    </source>
</evidence>
<keyword evidence="2" id="KW-0547">Nucleotide-binding</keyword>
<dbReference type="CDD" id="cd03221">
    <property type="entry name" value="ABCF_EF-3"/>
    <property type="match status" value="2"/>
</dbReference>
<proteinExistence type="predicted"/>
<dbReference type="SMART" id="SM00382">
    <property type="entry name" value="AAA"/>
    <property type="match status" value="2"/>
</dbReference>
<dbReference type="AlphaFoldDB" id="A0A823IVF7"/>
<dbReference type="Gene3D" id="1.10.287.380">
    <property type="entry name" value="Valyl-tRNA synthetase, C-terminal domain"/>
    <property type="match status" value="1"/>
</dbReference>
<dbReference type="InterPro" id="IPR027417">
    <property type="entry name" value="P-loop_NTPase"/>
</dbReference>
<dbReference type="InterPro" id="IPR017871">
    <property type="entry name" value="ABC_transporter-like_CS"/>
</dbReference>
<dbReference type="Proteomes" id="UP000524387">
    <property type="component" value="Unassembled WGS sequence"/>
</dbReference>
<feature type="domain" description="ABC transporter" evidence="5">
    <location>
        <begin position="4"/>
        <end position="263"/>
    </location>
</feature>
<dbReference type="SUPFAM" id="SSF52540">
    <property type="entry name" value="P-loop containing nucleoside triphosphate hydrolases"/>
    <property type="match status" value="2"/>
</dbReference>
<protein>
    <submittedName>
        <fullName evidence="6">ABC transporter ATP-binding protein</fullName>
    </submittedName>
</protein>
<evidence type="ECO:0000313" key="6">
    <source>
        <dbReference type="EMBL" id="EAG9353322.1"/>
    </source>
</evidence>
<dbReference type="Pfam" id="PF12848">
    <property type="entry name" value="ABC_tran_Xtn"/>
    <property type="match status" value="1"/>
</dbReference>
<dbReference type="FunFam" id="3.40.50.300:FF:000011">
    <property type="entry name" value="Putative ABC transporter ATP-binding component"/>
    <property type="match status" value="1"/>
</dbReference>
<evidence type="ECO:0000256" key="4">
    <source>
        <dbReference type="SAM" id="Coils"/>
    </source>
</evidence>
<dbReference type="FunFam" id="3.40.50.300:FF:000309">
    <property type="entry name" value="ABC transporter ATP-binding protein"/>
    <property type="match status" value="1"/>
</dbReference>
<dbReference type="PANTHER" id="PTHR42855:SF2">
    <property type="entry name" value="DRUG RESISTANCE ABC TRANSPORTER,ATP-BINDING PROTEIN"/>
    <property type="match status" value="1"/>
</dbReference>
<dbReference type="PROSITE" id="PS00211">
    <property type="entry name" value="ABC_TRANSPORTER_1"/>
    <property type="match status" value="2"/>
</dbReference>
<dbReference type="GO" id="GO:0016887">
    <property type="term" value="F:ATP hydrolysis activity"/>
    <property type="evidence" value="ECO:0007669"/>
    <property type="project" value="InterPro"/>
</dbReference>
<dbReference type="GO" id="GO:0003677">
    <property type="term" value="F:DNA binding"/>
    <property type="evidence" value="ECO:0007669"/>
    <property type="project" value="InterPro"/>
</dbReference>
<dbReference type="InterPro" id="IPR051309">
    <property type="entry name" value="ABCF_ATPase"/>
</dbReference>
<dbReference type="InterPro" id="IPR003593">
    <property type="entry name" value="AAA+_ATPase"/>
</dbReference>
<dbReference type="InterPro" id="IPR037118">
    <property type="entry name" value="Val-tRNA_synth_C_sf"/>
</dbReference>
<feature type="coiled-coil region" evidence="4">
    <location>
        <begin position="569"/>
        <end position="639"/>
    </location>
</feature>
<evidence type="ECO:0000259" key="5">
    <source>
        <dbReference type="PROSITE" id="PS50893"/>
    </source>
</evidence>
<dbReference type="EMBL" id="AABEKN010000002">
    <property type="protein sequence ID" value="EAG9353322.1"/>
    <property type="molecule type" value="Genomic_DNA"/>
</dbReference>
<dbReference type="GO" id="GO:0005524">
    <property type="term" value="F:ATP binding"/>
    <property type="evidence" value="ECO:0007669"/>
    <property type="project" value="UniProtKB-KW"/>
</dbReference>
<name>A0A823IVF7_LISMN</name>
<gene>
    <name evidence="6" type="ORF">CW895_05705</name>
</gene>
<dbReference type="Gene3D" id="3.40.50.300">
    <property type="entry name" value="P-loop containing nucleotide triphosphate hydrolases"/>
    <property type="match status" value="2"/>
</dbReference>
<evidence type="ECO:0000256" key="2">
    <source>
        <dbReference type="ARBA" id="ARBA00022741"/>
    </source>
</evidence>
<dbReference type="RefSeq" id="WP_070033763.1">
    <property type="nucleotide sequence ID" value="NZ_CP090057.1"/>
</dbReference>
<dbReference type="PANTHER" id="PTHR42855">
    <property type="entry name" value="ABC TRANSPORTER ATP-BINDING SUBUNIT"/>
    <property type="match status" value="1"/>
</dbReference>
<reference evidence="6 7" key="1">
    <citation type="submission" date="2019-04" db="EMBL/GenBank/DDBJ databases">
        <authorList>
            <consortium name="GenomeTrakr network: Whole genome sequencing for foodborne pathogen traceback"/>
        </authorList>
    </citation>
    <scope>NUCLEOTIDE SEQUENCE [LARGE SCALE GENOMIC DNA]</scope>
    <source>
        <strain evidence="6 7">CFSAN072502</strain>
    </source>
</reference>
<dbReference type="InterPro" id="IPR032524">
    <property type="entry name" value="ABC_tran_C"/>
</dbReference>
<organism evidence="6 7">
    <name type="scientific">Listeria monocytogenes</name>
    <dbReference type="NCBI Taxonomy" id="1639"/>
    <lineage>
        <taxon>Bacteria</taxon>
        <taxon>Bacillati</taxon>
        <taxon>Bacillota</taxon>
        <taxon>Bacilli</taxon>
        <taxon>Bacillales</taxon>
        <taxon>Listeriaceae</taxon>
        <taxon>Listeria</taxon>
    </lineage>
</organism>
<comment type="caution">
    <text evidence="6">The sequence shown here is derived from an EMBL/GenBank/DDBJ whole genome shotgun (WGS) entry which is preliminary data.</text>
</comment>
<dbReference type="InterPro" id="IPR003439">
    <property type="entry name" value="ABC_transporter-like_ATP-bd"/>
</dbReference>
<accession>A0A823IVF7</accession>
<dbReference type="InterPro" id="IPR032781">
    <property type="entry name" value="ABC_tran_Xtn"/>
</dbReference>
<dbReference type="Pfam" id="PF16326">
    <property type="entry name" value="ABC_tran_CTD"/>
    <property type="match status" value="1"/>
</dbReference>
<keyword evidence="3 6" id="KW-0067">ATP-binding</keyword>
<feature type="domain" description="ABC transporter" evidence="5">
    <location>
        <begin position="331"/>
        <end position="545"/>
    </location>
</feature>
<evidence type="ECO:0000256" key="3">
    <source>
        <dbReference type="ARBA" id="ARBA00022840"/>
    </source>
</evidence>
<sequence>MILLQVQQISKFFGAEVILDNIKLEVKTDDRIALVGRNGAGKSTLLKIIAGKMSYDGGTISKPKSVEIGYLAQNTGLESFKTIWDEMLSVFDSLRKMEADLRKMELRLGEPALYNDPEKYQALMTDYDTLQHTFKEIGGYTYEAEIRSVLNGLRFYPEDYEVEIASLSGGQKTRLALAKLLLAKQDILVLDEPTNHLDIETLAWLETYLQNYHGSLLIVSHDRYFLDKVVNQVYEISRTKIDHYKGNYSSFVSQKQAKLEQMWKEFDKQQKQIAKLEDFVARNIVRASTTKRAQSRRKQLEKMDVLGRPQGDEKAAHFGFQFEKQTGKDVLMVDQLSIGYAKDKRIASNLTFEMKRQDSLALVGPNGIGKSTLLKTLIRDIPALSGEFHFGAGVKIGYYDQEQAKLTSNKTVLMELWDDYPELNEVNVRTTLGNFLFSDDDVLKNVQSLSGGEKARLALAKLTLLEANVLILDEPTNHLDIESKEVLEAALIDFEGTILFVSHDRYFINRIASKIVELAPEKATVFLGDYDYYQEKLAEAKELARLDAEDRRKKGEQVEATASVRKLNYQEEKEQQKLLRQRKRKLEEVEKAMEATDEKIAELEHQLTEPEVFQNHEKALEITQELDAVKANGEKLMEEWETISEELESM</sequence>
<evidence type="ECO:0000256" key="1">
    <source>
        <dbReference type="ARBA" id="ARBA00022737"/>
    </source>
</evidence>
<keyword evidence="1" id="KW-0677">Repeat</keyword>
<dbReference type="PROSITE" id="PS50893">
    <property type="entry name" value="ABC_TRANSPORTER_2"/>
    <property type="match status" value="2"/>
</dbReference>